<dbReference type="InterPro" id="IPR013325">
    <property type="entry name" value="RNA_pol_sigma_r2"/>
</dbReference>
<dbReference type="Pfam" id="PF04545">
    <property type="entry name" value="Sigma70_r4"/>
    <property type="match status" value="1"/>
</dbReference>
<dbReference type="InterPro" id="IPR013324">
    <property type="entry name" value="RNA_pol_sigma_r3/r4-like"/>
</dbReference>
<keyword evidence="2" id="KW-0805">Transcription regulation</keyword>
<dbReference type="InterPro" id="IPR050239">
    <property type="entry name" value="Sigma-70_RNA_pol_init_factors"/>
</dbReference>
<dbReference type="CDD" id="cd06171">
    <property type="entry name" value="Sigma70_r4"/>
    <property type="match status" value="1"/>
</dbReference>
<dbReference type="SUPFAM" id="SSF88946">
    <property type="entry name" value="Sigma2 domain of RNA polymerase sigma factors"/>
    <property type="match status" value="1"/>
</dbReference>
<dbReference type="Pfam" id="PF04542">
    <property type="entry name" value="Sigma70_r2"/>
    <property type="match status" value="1"/>
</dbReference>
<dbReference type="GO" id="GO:0016987">
    <property type="term" value="F:sigma factor activity"/>
    <property type="evidence" value="ECO:0007669"/>
    <property type="project" value="UniProtKB-KW"/>
</dbReference>
<dbReference type="Gene3D" id="1.10.10.10">
    <property type="entry name" value="Winged helix-like DNA-binding domain superfamily/Winged helix DNA-binding domain"/>
    <property type="match status" value="2"/>
</dbReference>
<reference evidence="10 11" key="1">
    <citation type="journal article" date="2018" name="Sci. Rep.">
        <title>A novel species of the marine cyanobacterium Acaryochloris with a unique pigment content and lifestyle.</title>
        <authorList>
            <person name="Partensky F."/>
            <person name="Six C."/>
            <person name="Ratin M."/>
            <person name="Garczarek L."/>
            <person name="Vaulot D."/>
            <person name="Probert I."/>
            <person name="Calteau A."/>
            <person name="Gourvil P."/>
            <person name="Marie D."/>
            <person name="Grebert T."/>
            <person name="Bouchier C."/>
            <person name="Le Panse S."/>
            <person name="Gachenot M."/>
            <person name="Rodriguez F."/>
            <person name="Garrido J.L."/>
        </authorList>
    </citation>
    <scope>NUCLEOTIDE SEQUENCE [LARGE SCALE GENOMIC DNA]</scope>
    <source>
        <strain evidence="10 11">RCC1774</strain>
    </source>
</reference>
<evidence type="ECO:0000259" key="6">
    <source>
        <dbReference type="Pfam" id="PF00140"/>
    </source>
</evidence>
<dbReference type="NCBIfam" id="TIGR02937">
    <property type="entry name" value="sigma70-ECF"/>
    <property type="match status" value="1"/>
</dbReference>
<dbReference type="InterPro" id="IPR014284">
    <property type="entry name" value="RNA_pol_sigma-70_dom"/>
</dbReference>
<evidence type="ECO:0000313" key="10">
    <source>
        <dbReference type="EMBL" id="PZD71161.1"/>
    </source>
</evidence>
<dbReference type="InterPro" id="IPR036388">
    <property type="entry name" value="WH-like_DNA-bd_sf"/>
</dbReference>
<dbReference type="AlphaFoldDB" id="A0A2W1JPJ1"/>
<keyword evidence="4" id="KW-0238">DNA-binding</keyword>
<evidence type="ECO:0000256" key="2">
    <source>
        <dbReference type="ARBA" id="ARBA00023015"/>
    </source>
</evidence>
<dbReference type="EMBL" id="PQWO01000021">
    <property type="protein sequence ID" value="PZD71161.1"/>
    <property type="molecule type" value="Genomic_DNA"/>
</dbReference>
<keyword evidence="5" id="KW-0804">Transcription</keyword>
<sequence>MSNTVKVVKDTFGTYLSNIGRYPLLTHEEEVELGRQVQLFLHLPADASQAELEQIQQRGQQAKQKMIRSNLRLVVMIAKKYQKRGLELLDLIQEGSLGLARAVEKFDPSRGYRFSTYAYWWIRQSITRAIATQSHTIRLPIHVSEKLNKIKKVQRELSQQLGRKPTDVEIALKLDMTQNRLQQILTAARRANPQSLNRPVGDERNTELIDLLEDQQSMGPDETVNQDLLRGTMWSTLTNLTDDQRTVLILRYGLNDGVPRSLQYISRQMGVSREWVRQLQRSAISKLRKSGELQQLLSA</sequence>
<dbReference type="PANTHER" id="PTHR30603:SF60">
    <property type="entry name" value="RNA POLYMERASE SIGMA FACTOR RPOD"/>
    <property type="match status" value="1"/>
</dbReference>
<protein>
    <submittedName>
        <fullName evidence="10">RNA polymerase sigma factor SigA2</fullName>
    </submittedName>
</protein>
<gene>
    <name evidence="10" type="primary">sigA2_5</name>
    <name evidence="10" type="ORF">C1752_07889</name>
</gene>
<evidence type="ECO:0000259" key="9">
    <source>
        <dbReference type="Pfam" id="PF04545"/>
    </source>
</evidence>
<dbReference type="GO" id="GO:0006352">
    <property type="term" value="P:DNA-templated transcription initiation"/>
    <property type="evidence" value="ECO:0007669"/>
    <property type="project" value="InterPro"/>
</dbReference>
<dbReference type="Pfam" id="PF00140">
    <property type="entry name" value="Sigma70_r1_2"/>
    <property type="match status" value="1"/>
</dbReference>
<dbReference type="OrthoDB" id="551215at2"/>
<evidence type="ECO:0000259" key="7">
    <source>
        <dbReference type="Pfam" id="PF04539"/>
    </source>
</evidence>
<dbReference type="Pfam" id="PF04539">
    <property type="entry name" value="Sigma70_r3"/>
    <property type="match status" value="1"/>
</dbReference>
<feature type="domain" description="RNA polymerase sigma-70 region 4" evidence="9">
    <location>
        <begin position="237"/>
        <end position="289"/>
    </location>
</feature>
<dbReference type="InterPro" id="IPR007624">
    <property type="entry name" value="RNA_pol_sigma70_r3"/>
</dbReference>
<dbReference type="Gene3D" id="1.10.601.10">
    <property type="entry name" value="RNA Polymerase Primary Sigma Factor"/>
    <property type="match status" value="1"/>
</dbReference>
<accession>A0A2W1JPJ1</accession>
<evidence type="ECO:0000259" key="8">
    <source>
        <dbReference type="Pfam" id="PF04542"/>
    </source>
</evidence>
<comment type="caution">
    <text evidence="10">The sequence shown here is derived from an EMBL/GenBank/DDBJ whole genome shotgun (WGS) entry which is preliminary data.</text>
</comment>
<name>A0A2W1JPJ1_9CYAN</name>
<dbReference type="InterPro" id="IPR000943">
    <property type="entry name" value="RNA_pol_sigma70"/>
</dbReference>
<dbReference type="Proteomes" id="UP000248857">
    <property type="component" value="Unassembled WGS sequence"/>
</dbReference>
<dbReference type="GO" id="GO:0003677">
    <property type="term" value="F:DNA binding"/>
    <property type="evidence" value="ECO:0007669"/>
    <property type="project" value="UniProtKB-KW"/>
</dbReference>
<proteinExistence type="inferred from homology"/>
<dbReference type="InterPro" id="IPR007627">
    <property type="entry name" value="RNA_pol_sigma70_r2"/>
</dbReference>
<dbReference type="InterPro" id="IPR009042">
    <property type="entry name" value="RNA_pol_sigma70_r1_2"/>
</dbReference>
<dbReference type="RefSeq" id="WP_110988361.1">
    <property type="nucleotide sequence ID" value="NZ_CAWNWM010000021.1"/>
</dbReference>
<dbReference type="PANTHER" id="PTHR30603">
    <property type="entry name" value="RNA POLYMERASE SIGMA FACTOR RPO"/>
    <property type="match status" value="1"/>
</dbReference>
<dbReference type="PRINTS" id="PR00046">
    <property type="entry name" value="SIGMA70FCT"/>
</dbReference>
<evidence type="ECO:0000256" key="3">
    <source>
        <dbReference type="ARBA" id="ARBA00023082"/>
    </source>
</evidence>
<evidence type="ECO:0000256" key="1">
    <source>
        <dbReference type="ARBA" id="ARBA00007788"/>
    </source>
</evidence>
<keyword evidence="3" id="KW-0731">Sigma factor</keyword>
<evidence type="ECO:0000256" key="4">
    <source>
        <dbReference type="ARBA" id="ARBA00023125"/>
    </source>
</evidence>
<feature type="domain" description="RNA polymerase sigma-70 region 1.2" evidence="6">
    <location>
        <begin position="10"/>
        <end position="38"/>
    </location>
</feature>
<comment type="similarity">
    <text evidence="1">Belongs to the sigma-70 factor family.</text>
</comment>
<dbReference type="SUPFAM" id="SSF88659">
    <property type="entry name" value="Sigma3 and sigma4 domains of RNA polymerase sigma factors"/>
    <property type="match status" value="2"/>
</dbReference>
<feature type="domain" description="RNA polymerase sigma-70 region 2" evidence="8">
    <location>
        <begin position="66"/>
        <end position="134"/>
    </location>
</feature>
<feature type="domain" description="RNA polymerase sigma-70 region 3" evidence="7">
    <location>
        <begin position="145"/>
        <end position="223"/>
    </location>
</feature>
<dbReference type="FunFam" id="1.10.601.10:FF:000001">
    <property type="entry name" value="RNA polymerase sigma factor SigA"/>
    <property type="match status" value="1"/>
</dbReference>
<organism evidence="10 11">
    <name type="scientific">Acaryochloris thomasi RCC1774</name>
    <dbReference type="NCBI Taxonomy" id="1764569"/>
    <lineage>
        <taxon>Bacteria</taxon>
        <taxon>Bacillati</taxon>
        <taxon>Cyanobacteriota</taxon>
        <taxon>Cyanophyceae</taxon>
        <taxon>Acaryochloridales</taxon>
        <taxon>Acaryochloridaceae</taxon>
        <taxon>Acaryochloris</taxon>
        <taxon>Acaryochloris thomasi</taxon>
    </lineage>
</organism>
<evidence type="ECO:0000256" key="5">
    <source>
        <dbReference type="ARBA" id="ARBA00023163"/>
    </source>
</evidence>
<evidence type="ECO:0000313" key="11">
    <source>
        <dbReference type="Proteomes" id="UP000248857"/>
    </source>
</evidence>
<keyword evidence="11" id="KW-1185">Reference proteome</keyword>
<dbReference type="InterPro" id="IPR007630">
    <property type="entry name" value="RNA_pol_sigma70_r4"/>
</dbReference>